<evidence type="ECO:0000313" key="4">
    <source>
        <dbReference type="Proteomes" id="UP000654993"/>
    </source>
</evidence>
<reference evidence="3" key="2">
    <citation type="journal article" date="2021" name="Data Brief">
        <title>Draft genome sequence data of the facultative, thermophilic, xylanolytic bacterium Paenibacillus sp. strain DA-C8.</title>
        <authorList>
            <person name="Chhe C."/>
            <person name="Uke A."/>
            <person name="Baramee S."/>
            <person name="Ungkulpasvich U."/>
            <person name="Tachaapaikoon C."/>
            <person name="Pason P."/>
            <person name="Waeonukul R."/>
            <person name="Ratanakhanokchai K."/>
            <person name="Kosugi A."/>
        </authorList>
    </citation>
    <scope>NUCLEOTIDE SEQUENCE</scope>
    <source>
        <strain evidence="3">DA-C8</strain>
    </source>
</reference>
<accession>A0A916QGX1</accession>
<dbReference type="InterPro" id="IPR018392">
    <property type="entry name" value="LysM"/>
</dbReference>
<keyword evidence="1" id="KW-0812">Transmembrane</keyword>
<dbReference type="SMART" id="SM00257">
    <property type="entry name" value="LysM"/>
    <property type="match status" value="1"/>
</dbReference>
<evidence type="ECO:0000256" key="1">
    <source>
        <dbReference type="SAM" id="Phobius"/>
    </source>
</evidence>
<dbReference type="AlphaFoldDB" id="A0A916QGX1"/>
<dbReference type="Pfam" id="PF01476">
    <property type="entry name" value="LysM"/>
    <property type="match status" value="1"/>
</dbReference>
<protein>
    <recommendedName>
        <fullName evidence="2">LysM domain-containing protein</fullName>
    </recommendedName>
</protein>
<gene>
    <name evidence="3" type="ORF">PRECH8_15770</name>
</gene>
<sequence length="152" mass="16894">MVAVTVLGYMGTEHDHHHRSKTKRGQRGRHRHYALFFMNRKMTAVILTVLFLGILIGMLIGNSSVFASSAANPYAEARVDQIQPYGGDEGNPGDSGFEQGATVKVQAGDTLWKIAREHKPKHVHIHDYIGRLKDMNGLTGSILYEGMLLRLP</sequence>
<feature type="domain" description="LysM" evidence="2">
    <location>
        <begin position="102"/>
        <end position="152"/>
    </location>
</feature>
<reference evidence="3" key="1">
    <citation type="submission" date="2020-08" db="EMBL/GenBank/DDBJ databases">
        <authorList>
            <person name="Uke A."/>
            <person name="Chhe C."/>
            <person name="Baramee S."/>
            <person name="Kosugi A."/>
        </authorList>
    </citation>
    <scope>NUCLEOTIDE SEQUENCE</scope>
    <source>
        <strain evidence="3">DA-C8</strain>
    </source>
</reference>
<proteinExistence type="predicted"/>
<dbReference type="Gene3D" id="3.10.350.10">
    <property type="entry name" value="LysM domain"/>
    <property type="match status" value="1"/>
</dbReference>
<keyword evidence="1" id="KW-0472">Membrane</keyword>
<keyword evidence="1" id="KW-1133">Transmembrane helix</keyword>
<name>A0A916QGX1_9BACL</name>
<evidence type="ECO:0000313" key="3">
    <source>
        <dbReference type="EMBL" id="GFR38281.1"/>
    </source>
</evidence>
<dbReference type="Proteomes" id="UP000654993">
    <property type="component" value="Unassembled WGS sequence"/>
</dbReference>
<organism evidence="3 4">
    <name type="scientific">Insulibacter thermoxylanivorax</name>
    <dbReference type="NCBI Taxonomy" id="2749268"/>
    <lineage>
        <taxon>Bacteria</taxon>
        <taxon>Bacillati</taxon>
        <taxon>Bacillota</taxon>
        <taxon>Bacilli</taxon>
        <taxon>Bacillales</taxon>
        <taxon>Paenibacillaceae</taxon>
        <taxon>Insulibacter</taxon>
    </lineage>
</organism>
<dbReference type="RefSeq" id="WP_200966524.1">
    <property type="nucleotide sequence ID" value="NZ_BMAQ01000014.1"/>
</dbReference>
<keyword evidence="4" id="KW-1185">Reference proteome</keyword>
<feature type="transmembrane region" description="Helical" evidence="1">
    <location>
        <begin position="42"/>
        <end position="61"/>
    </location>
</feature>
<dbReference type="CDD" id="cd00118">
    <property type="entry name" value="LysM"/>
    <property type="match status" value="1"/>
</dbReference>
<evidence type="ECO:0000259" key="2">
    <source>
        <dbReference type="SMART" id="SM00257"/>
    </source>
</evidence>
<dbReference type="EMBL" id="BMAQ01000014">
    <property type="protein sequence ID" value="GFR38281.1"/>
    <property type="molecule type" value="Genomic_DNA"/>
</dbReference>
<dbReference type="SUPFAM" id="SSF54106">
    <property type="entry name" value="LysM domain"/>
    <property type="match status" value="1"/>
</dbReference>
<comment type="caution">
    <text evidence="3">The sequence shown here is derived from an EMBL/GenBank/DDBJ whole genome shotgun (WGS) entry which is preliminary data.</text>
</comment>
<dbReference type="InterPro" id="IPR036779">
    <property type="entry name" value="LysM_dom_sf"/>
</dbReference>